<organism evidence="2 3">
    <name type="scientific">Pseudomonas tensinigenes</name>
    <dbReference type="NCBI Taxonomy" id="2745511"/>
    <lineage>
        <taxon>Bacteria</taxon>
        <taxon>Pseudomonadati</taxon>
        <taxon>Pseudomonadota</taxon>
        <taxon>Gammaproteobacteria</taxon>
        <taxon>Pseudomonadales</taxon>
        <taxon>Pseudomonadaceae</taxon>
        <taxon>Pseudomonas</taxon>
    </lineage>
</organism>
<name>A0ABX8PZJ9_9PSED</name>
<feature type="compositionally biased region" description="Polar residues" evidence="1">
    <location>
        <begin position="63"/>
        <end position="82"/>
    </location>
</feature>
<evidence type="ECO:0000313" key="3">
    <source>
        <dbReference type="Proteomes" id="UP000646386"/>
    </source>
</evidence>
<keyword evidence="3" id="KW-1185">Reference proteome</keyword>
<gene>
    <name evidence="2" type="ORF">HU718_003955</name>
</gene>
<evidence type="ECO:0008006" key="4">
    <source>
        <dbReference type="Google" id="ProtNLM"/>
    </source>
</evidence>
<evidence type="ECO:0000256" key="1">
    <source>
        <dbReference type="SAM" id="MobiDB-lite"/>
    </source>
</evidence>
<sequence length="468" mass="51223">MPLKPPSKGAVTSDVHTRATPTPDGHTSPGQAPPRTDFGPATATPSRSSSAPGGSALTLDADATSSTPSVAVRQIPSSSSRATRADQLPWADYLSKAPIGLLRPAEAPGLWTLKGRRYAKVPDGVVQVGEDSLTGQLRAKLASQLNPKGPVLVWDPDVHLWHPLEESGSPILRSNRRKSSVETPLSDDEFEMALEFLPDRSQTVDDVFELASESMPIQPYTAQELSFMRQEVRYTSLSNQRGSYNRANNGKYPLRDSLGRPVRIRTLQSKVTFDSGETYTSEQIKPYIKFEGYETVARLYEEKLQLRQFTEADVQVPGERALIGQSMVLANRRIAKGEVVGVYGGTIRSGRFLLPAEQVFSMTIGMDVVLRSGQLGPGPIAVVGDNIISRINTHFIYDDAGKPLRQAPDGYNINLIGFKVEADLPNSDGVTRKTYLLNSAFALEDIPAGTELRWNYNYSDEDIGLLFS</sequence>
<feature type="compositionally biased region" description="Low complexity" evidence="1">
    <location>
        <begin position="39"/>
        <end position="56"/>
    </location>
</feature>
<proteinExistence type="predicted"/>
<dbReference type="RefSeq" id="WP_186612864.1">
    <property type="nucleotide sequence ID" value="NZ_CP077089.1"/>
</dbReference>
<dbReference type="Proteomes" id="UP000646386">
    <property type="component" value="Chromosome"/>
</dbReference>
<dbReference type="EMBL" id="CP077089">
    <property type="protein sequence ID" value="QXI06860.1"/>
    <property type="molecule type" value="Genomic_DNA"/>
</dbReference>
<accession>A0ABX8PZJ9</accession>
<reference evidence="2 3" key="2">
    <citation type="journal article" date="2021" name="Microorganisms">
        <title>The Ever-Expanding Pseudomonas Genus: Description of 43 New Species and Partition of the Pseudomonas putida Group.</title>
        <authorList>
            <person name="Girard L."/>
            <person name="Lood C."/>
            <person name="Hofte M."/>
            <person name="Vandamme P."/>
            <person name="Rokni-Zadeh H."/>
            <person name="van Noort V."/>
            <person name="Lavigne R."/>
            <person name="De Mot R."/>
        </authorList>
    </citation>
    <scope>NUCLEOTIDE SEQUENCE [LARGE SCALE GENOMIC DNA]</scope>
    <source>
        <strain evidence="2 3">ZA 5.3</strain>
    </source>
</reference>
<protein>
    <recommendedName>
        <fullName evidence="4">SET domain-containing protein</fullName>
    </recommendedName>
</protein>
<reference evidence="2 3" key="1">
    <citation type="journal article" date="2020" name="Microorganisms">
        <title>Reliable Identification of Environmental Pseudomonas Isolates Using the rpoD Gene.</title>
        <authorList>
            <consortium name="The Broad Institute Genome Sequencing Platform"/>
            <person name="Girard L."/>
            <person name="Lood C."/>
            <person name="Rokni-Zadeh H."/>
            <person name="van Noort V."/>
            <person name="Lavigne R."/>
            <person name="De Mot R."/>
        </authorList>
    </citation>
    <scope>NUCLEOTIDE SEQUENCE [LARGE SCALE GENOMIC DNA]</scope>
    <source>
        <strain evidence="2 3">ZA 5.3</strain>
    </source>
</reference>
<evidence type="ECO:0000313" key="2">
    <source>
        <dbReference type="EMBL" id="QXI06860.1"/>
    </source>
</evidence>
<feature type="region of interest" description="Disordered" evidence="1">
    <location>
        <begin position="1"/>
        <end position="84"/>
    </location>
</feature>